<dbReference type="EMBL" id="JACBZR010000001">
    <property type="protein sequence ID" value="NYI77737.1"/>
    <property type="molecule type" value="Genomic_DNA"/>
</dbReference>
<proteinExistence type="predicted"/>
<organism evidence="1 2">
    <name type="scientific">Nocardioides panzhihuensis</name>
    <dbReference type="NCBI Taxonomy" id="860243"/>
    <lineage>
        <taxon>Bacteria</taxon>
        <taxon>Bacillati</taxon>
        <taxon>Actinomycetota</taxon>
        <taxon>Actinomycetes</taxon>
        <taxon>Propionibacteriales</taxon>
        <taxon>Nocardioidaceae</taxon>
        <taxon>Nocardioides</taxon>
    </lineage>
</organism>
<protein>
    <submittedName>
        <fullName evidence="1">Uncharacterized protein</fullName>
    </submittedName>
</protein>
<dbReference type="RefSeq" id="WP_179658189.1">
    <property type="nucleotide sequence ID" value="NZ_JACBZR010000001.1"/>
</dbReference>
<keyword evidence="2" id="KW-1185">Reference proteome</keyword>
<evidence type="ECO:0000313" key="2">
    <source>
        <dbReference type="Proteomes" id="UP000564496"/>
    </source>
</evidence>
<reference evidence="1 2" key="1">
    <citation type="submission" date="2020-07" db="EMBL/GenBank/DDBJ databases">
        <title>Sequencing the genomes of 1000 actinobacteria strains.</title>
        <authorList>
            <person name="Klenk H.-P."/>
        </authorList>
    </citation>
    <scope>NUCLEOTIDE SEQUENCE [LARGE SCALE GENOMIC DNA]</scope>
    <source>
        <strain evidence="1 2">DSM 26487</strain>
    </source>
</reference>
<comment type="caution">
    <text evidence="1">The sequence shown here is derived from an EMBL/GenBank/DDBJ whole genome shotgun (WGS) entry which is preliminary data.</text>
</comment>
<name>A0A7Z0ISG1_9ACTN</name>
<dbReference type="Proteomes" id="UP000564496">
    <property type="component" value="Unassembled WGS sequence"/>
</dbReference>
<evidence type="ECO:0000313" key="1">
    <source>
        <dbReference type="EMBL" id="NYI77737.1"/>
    </source>
</evidence>
<dbReference type="AlphaFoldDB" id="A0A7Z0ISG1"/>
<sequence length="142" mass="15445">MTDKTPYAPVLRTQADVEAAWRHLINPLGWPEPRLWFMFVGADGVPFPQLSQIEDMPADIGSDGAESVATVMSHLVSDMGFDRVEFLLCRPDDGPPSPTDQKNAADLYEACRAAAVPVGVVHLATDTEFWPIPADAIGQRVA</sequence>
<gene>
    <name evidence="1" type="ORF">BJ988_002385</name>
</gene>
<accession>A0A7Z0ISG1</accession>